<feature type="transmembrane region" description="Helical" evidence="8">
    <location>
        <begin position="304"/>
        <end position="327"/>
    </location>
</feature>
<dbReference type="GO" id="GO:0005886">
    <property type="term" value="C:plasma membrane"/>
    <property type="evidence" value="ECO:0007669"/>
    <property type="project" value="UniProtKB-SubCell"/>
</dbReference>
<keyword evidence="11" id="KW-1185">Reference proteome</keyword>
<evidence type="ECO:0000313" key="10">
    <source>
        <dbReference type="EMBL" id="KKB40715.1"/>
    </source>
</evidence>
<evidence type="ECO:0000256" key="7">
    <source>
        <dbReference type="ARBA" id="ARBA00023136"/>
    </source>
</evidence>
<accession>A0A0F5HXF9</accession>
<dbReference type="RefSeq" id="WP_039233300.1">
    <property type="nucleotide sequence ID" value="NZ_JWIR02000027.1"/>
</dbReference>
<keyword evidence="7 8" id="KW-0472">Membrane</keyword>
<dbReference type="PANTHER" id="PTHR43271:SF1">
    <property type="entry name" value="INNER MEMBRANE TRANSPORT PROTEIN YNFM"/>
    <property type="match status" value="1"/>
</dbReference>
<evidence type="ECO:0000256" key="3">
    <source>
        <dbReference type="ARBA" id="ARBA00022448"/>
    </source>
</evidence>
<keyword evidence="4" id="KW-1003">Cell membrane</keyword>
<evidence type="ECO:0000256" key="8">
    <source>
        <dbReference type="SAM" id="Phobius"/>
    </source>
</evidence>
<feature type="transmembrane region" description="Helical" evidence="8">
    <location>
        <begin position="281"/>
        <end position="298"/>
    </location>
</feature>
<reference evidence="10" key="1">
    <citation type="submission" date="2015-02" db="EMBL/GenBank/DDBJ databases">
        <title>Genome Assembly of Bacillaceae bacterium MTCC 8252.</title>
        <authorList>
            <person name="Verma A."/>
            <person name="Khatri I."/>
            <person name="Mual P."/>
            <person name="Subramanian S."/>
            <person name="Krishnamurthi S."/>
        </authorList>
    </citation>
    <scope>NUCLEOTIDE SEQUENCE [LARGE SCALE GENOMIC DNA]</scope>
    <source>
        <strain evidence="10">MTCC 8252</strain>
    </source>
</reference>
<dbReference type="InterPro" id="IPR020846">
    <property type="entry name" value="MFS_dom"/>
</dbReference>
<protein>
    <submittedName>
        <fullName evidence="10">Permeases of the major facilitator superfamily</fullName>
    </submittedName>
</protein>
<evidence type="ECO:0000256" key="4">
    <source>
        <dbReference type="ARBA" id="ARBA00022475"/>
    </source>
</evidence>
<evidence type="ECO:0000256" key="1">
    <source>
        <dbReference type="ARBA" id="ARBA00004651"/>
    </source>
</evidence>
<evidence type="ECO:0000256" key="2">
    <source>
        <dbReference type="ARBA" id="ARBA00008335"/>
    </source>
</evidence>
<evidence type="ECO:0000256" key="6">
    <source>
        <dbReference type="ARBA" id="ARBA00022989"/>
    </source>
</evidence>
<dbReference type="CDD" id="cd17324">
    <property type="entry name" value="MFS_NepI_like"/>
    <property type="match status" value="1"/>
</dbReference>
<feature type="domain" description="Major facilitator superfamily (MFS) profile" evidence="9">
    <location>
        <begin position="12"/>
        <end position="391"/>
    </location>
</feature>
<feature type="transmembrane region" description="Helical" evidence="8">
    <location>
        <begin position="78"/>
        <end position="97"/>
    </location>
</feature>
<evidence type="ECO:0000313" key="11">
    <source>
        <dbReference type="Proteomes" id="UP000031563"/>
    </source>
</evidence>
<comment type="similarity">
    <text evidence="2">Belongs to the major facilitator superfamily.</text>
</comment>
<dbReference type="InterPro" id="IPR011701">
    <property type="entry name" value="MFS"/>
</dbReference>
<dbReference type="EMBL" id="JWIR02000027">
    <property type="protein sequence ID" value="KKB40715.1"/>
    <property type="molecule type" value="Genomic_DNA"/>
</dbReference>
<feature type="transmembrane region" description="Helical" evidence="8">
    <location>
        <begin position="49"/>
        <end position="66"/>
    </location>
</feature>
<dbReference type="InterPro" id="IPR036259">
    <property type="entry name" value="MFS_trans_sf"/>
</dbReference>
<evidence type="ECO:0000259" key="9">
    <source>
        <dbReference type="PROSITE" id="PS50850"/>
    </source>
</evidence>
<comment type="caution">
    <text evidence="10">The sequence shown here is derived from an EMBL/GenBank/DDBJ whole genome shotgun (WGS) entry which is preliminary data.</text>
</comment>
<dbReference type="Proteomes" id="UP000031563">
    <property type="component" value="Unassembled WGS sequence"/>
</dbReference>
<name>A0A0F5HXF9_BACTR</name>
<comment type="subcellular location">
    <subcellularLocation>
        <location evidence="1">Cell membrane</location>
        <topology evidence="1">Multi-pass membrane protein</topology>
    </subcellularLocation>
</comment>
<feature type="transmembrane region" description="Helical" evidence="8">
    <location>
        <begin position="216"/>
        <end position="239"/>
    </location>
</feature>
<feature type="transmembrane region" description="Helical" evidence="8">
    <location>
        <begin position="103"/>
        <end position="124"/>
    </location>
</feature>
<feature type="transmembrane region" description="Helical" evidence="8">
    <location>
        <begin position="164"/>
        <end position="186"/>
    </location>
</feature>
<dbReference type="PANTHER" id="PTHR43271">
    <property type="entry name" value="BLL2771 PROTEIN"/>
    <property type="match status" value="1"/>
</dbReference>
<evidence type="ECO:0000256" key="5">
    <source>
        <dbReference type="ARBA" id="ARBA00022692"/>
    </source>
</evidence>
<organism evidence="10 11">
    <name type="scientific">Bacillus thermotolerans</name>
    <name type="common">Quasibacillus thermotolerans</name>
    <dbReference type="NCBI Taxonomy" id="1221996"/>
    <lineage>
        <taxon>Bacteria</taxon>
        <taxon>Bacillati</taxon>
        <taxon>Bacillota</taxon>
        <taxon>Bacilli</taxon>
        <taxon>Bacillales</taxon>
        <taxon>Bacillaceae</taxon>
        <taxon>Bacillus</taxon>
    </lineage>
</organism>
<keyword evidence="3" id="KW-0813">Transport</keyword>
<proteinExistence type="inferred from homology"/>
<keyword evidence="6 8" id="KW-1133">Transmembrane helix</keyword>
<feature type="transmembrane region" description="Helical" evidence="8">
    <location>
        <begin position="245"/>
        <end position="269"/>
    </location>
</feature>
<dbReference type="GO" id="GO:0022857">
    <property type="term" value="F:transmembrane transporter activity"/>
    <property type="evidence" value="ECO:0007669"/>
    <property type="project" value="InterPro"/>
</dbReference>
<feature type="transmembrane region" description="Helical" evidence="8">
    <location>
        <begin position="136"/>
        <end position="158"/>
    </location>
</feature>
<gene>
    <name evidence="10" type="ORF">QY95_01289</name>
</gene>
<dbReference type="SUPFAM" id="SSF103473">
    <property type="entry name" value="MFS general substrate transporter"/>
    <property type="match status" value="1"/>
</dbReference>
<keyword evidence="5 8" id="KW-0812">Transmembrane</keyword>
<dbReference type="Gene3D" id="1.20.1250.20">
    <property type="entry name" value="MFS general substrate transporter like domains"/>
    <property type="match status" value="1"/>
</dbReference>
<feature type="transmembrane region" description="Helical" evidence="8">
    <location>
        <begin position="12"/>
        <end position="29"/>
    </location>
</feature>
<dbReference type="STRING" id="1221996.QY95_01289"/>
<dbReference type="Pfam" id="PF07690">
    <property type="entry name" value="MFS_1"/>
    <property type="match status" value="1"/>
</dbReference>
<dbReference type="OrthoDB" id="63984at2"/>
<feature type="transmembrane region" description="Helical" evidence="8">
    <location>
        <begin position="364"/>
        <end position="387"/>
    </location>
</feature>
<accession>A0A0F5I615</accession>
<feature type="transmembrane region" description="Helical" evidence="8">
    <location>
        <begin position="339"/>
        <end position="358"/>
    </location>
</feature>
<dbReference type="PROSITE" id="PS50850">
    <property type="entry name" value="MFS"/>
    <property type="match status" value="1"/>
</dbReference>
<sequence length="402" mass="43820">MIDVKTKEFWRATAALGAASLLIFANIYFPQPLLPLFTKEFGVSETVSSLVISVALFVLSVSFFLYTALSDAYGRRNIILIAMALGTIGTLAISFAPTFEWLLAARVFQAAALAGIPVAAMAFISEEYQTRAMTVAVGIYISCNSFGGMSGRVISGILTDVWNWRGAFIVMTVISLLIFAGVYFLLPKSRHFEPQPFRLKEMLINNKEHLANPTMALAYVIGGLHFLVFIGIFNFITYYLHGEPFHASTAVLGLLFLTYSAGTVSSTLAGKASQKWKQTSCILMGIFCMVLSILATLIPSFPVVIVALLLLCFGFFFAHSSSSAWVTRHAVKAKASASGLYLTAYYLGGSLGSVYFGWLWPAFGWSGVVVGSLLVLCVTTICTRALYKREEAEQSYTEAVHS</sequence>
<dbReference type="AlphaFoldDB" id="A0A0F5HXF9"/>